<dbReference type="InterPro" id="IPR005000">
    <property type="entry name" value="Aldolase/citrate-lyase_domain"/>
</dbReference>
<comment type="similarity">
    <text evidence="1">Belongs to the HpcH/HpaI aldolase family.</text>
</comment>
<dbReference type="Gene3D" id="3.20.20.60">
    <property type="entry name" value="Phosphoenolpyruvate-binding domains"/>
    <property type="match status" value="1"/>
</dbReference>
<evidence type="ECO:0000256" key="1">
    <source>
        <dbReference type="ARBA" id="ARBA00005568"/>
    </source>
</evidence>
<dbReference type="Proteomes" id="UP001620514">
    <property type="component" value="Unassembled WGS sequence"/>
</dbReference>
<protein>
    <submittedName>
        <fullName evidence="5">2-keto-3-deoxy-L-rhamnonate aldolase RhmA</fullName>
    </submittedName>
</protein>
<evidence type="ECO:0000313" key="5">
    <source>
        <dbReference type="EMBL" id="MFK4442211.1"/>
    </source>
</evidence>
<dbReference type="InterPro" id="IPR015813">
    <property type="entry name" value="Pyrv/PenolPyrv_kinase-like_dom"/>
</dbReference>
<keyword evidence="3" id="KW-0456">Lyase</keyword>
<feature type="domain" description="HpcH/HpaI aldolase/citrate lyase" evidence="4">
    <location>
        <begin position="30"/>
        <end position="243"/>
    </location>
</feature>
<gene>
    <name evidence="5" type="ORF">ABH943_002226</name>
</gene>
<evidence type="ECO:0000259" key="4">
    <source>
        <dbReference type="Pfam" id="PF03328"/>
    </source>
</evidence>
<proteinExistence type="inferred from homology"/>
<dbReference type="SUPFAM" id="SSF51621">
    <property type="entry name" value="Phosphoenolpyruvate/pyruvate domain"/>
    <property type="match status" value="1"/>
</dbReference>
<dbReference type="Pfam" id="PF03328">
    <property type="entry name" value="HpcH_HpaI"/>
    <property type="match status" value="1"/>
</dbReference>
<evidence type="ECO:0000256" key="2">
    <source>
        <dbReference type="ARBA" id="ARBA00022723"/>
    </source>
</evidence>
<dbReference type="EMBL" id="JBIYDN010000005">
    <property type="protein sequence ID" value="MFK4442211.1"/>
    <property type="molecule type" value="Genomic_DNA"/>
</dbReference>
<dbReference type="InterPro" id="IPR040442">
    <property type="entry name" value="Pyrv_kinase-like_dom_sf"/>
</dbReference>
<organism evidence="5 6">
    <name type="scientific">Caballeronia udeis</name>
    <dbReference type="NCBI Taxonomy" id="1232866"/>
    <lineage>
        <taxon>Bacteria</taxon>
        <taxon>Pseudomonadati</taxon>
        <taxon>Pseudomonadota</taxon>
        <taxon>Betaproteobacteria</taxon>
        <taxon>Burkholderiales</taxon>
        <taxon>Burkholderiaceae</taxon>
        <taxon>Caballeronia</taxon>
    </lineage>
</organism>
<reference evidence="5 6" key="2">
    <citation type="submission" date="2024-11" db="EMBL/GenBank/DDBJ databases">
        <title>Using genomics to understand microbial adaptation to soil warming.</title>
        <authorList>
            <person name="Deangelis K.M. PhD."/>
        </authorList>
    </citation>
    <scope>NUCLEOTIDE SEQUENCE [LARGE SCALE GENOMIC DNA]</scope>
    <source>
        <strain evidence="5 6">GAS97</strain>
    </source>
</reference>
<dbReference type="PANTHER" id="PTHR30502">
    <property type="entry name" value="2-KETO-3-DEOXY-L-RHAMNONATE ALDOLASE"/>
    <property type="match status" value="1"/>
</dbReference>
<keyword evidence="2" id="KW-0479">Metal-binding</keyword>
<dbReference type="InterPro" id="IPR050251">
    <property type="entry name" value="HpcH-HpaI_aldolase"/>
</dbReference>
<name>A0ABW8MIE4_9BURK</name>
<accession>A0ABW8MIE4</accession>
<keyword evidence="6" id="KW-1185">Reference proteome</keyword>
<reference evidence="5 6" key="1">
    <citation type="submission" date="2024-10" db="EMBL/GenBank/DDBJ databases">
        <authorList>
            <person name="Deangelis K."/>
            <person name="Huntemann M."/>
            <person name="Clum A."/>
            <person name="Wang J."/>
            <person name="Palaniappan K."/>
            <person name="Ritter S."/>
            <person name="Chen I.-M."/>
            <person name="Stamatis D."/>
            <person name="Reddy T."/>
            <person name="O'Malley R."/>
            <person name="Daum C."/>
            <person name="Ng V."/>
            <person name="Ivanova N."/>
            <person name="Kyrpides N."/>
            <person name="Woyke T."/>
        </authorList>
    </citation>
    <scope>NUCLEOTIDE SEQUENCE [LARGE SCALE GENOMIC DNA]</scope>
    <source>
        <strain evidence="5 6">GAS97</strain>
    </source>
</reference>
<evidence type="ECO:0000256" key="3">
    <source>
        <dbReference type="ARBA" id="ARBA00023239"/>
    </source>
</evidence>
<evidence type="ECO:0000313" key="6">
    <source>
        <dbReference type="Proteomes" id="UP001620514"/>
    </source>
</evidence>
<dbReference type="PANTHER" id="PTHR30502:SF0">
    <property type="entry name" value="PHOSPHOENOLPYRUVATE CARBOXYLASE FAMILY PROTEIN"/>
    <property type="match status" value="1"/>
</dbReference>
<sequence>MQKIPAVSDARPVPQSMQAAFAEKRALSCVWFAMGSTPLVEIALTAAPDLIVIDRQHGLWERTALEAVIGQARHQVPVIVRVGENSAQAIAEALDAGAASALVPLIESADEARRAVSFGRYPPFGQRSAGGIRPLIAGMAAMKNDGERISIGVMIETVAGVEQVEAIAAVEGLGYLFIGTGDLSLSRGDAAPGTIEQDCARILKAAHANKLPCGIYTGSSQDALAARAQGFDFVVAASDIEVVRAGFEQAVSALKD</sequence>
<comment type="caution">
    <text evidence="5">The sequence shown here is derived from an EMBL/GenBank/DDBJ whole genome shotgun (WGS) entry which is preliminary data.</text>
</comment>